<accession>A0A8X6M406</accession>
<protein>
    <submittedName>
        <fullName evidence="2">Uncharacterized protein</fullName>
    </submittedName>
</protein>
<evidence type="ECO:0000313" key="3">
    <source>
        <dbReference type="Proteomes" id="UP000887116"/>
    </source>
</evidence>
<gene>
    <name evidence="2" type="ORF">TNCT_329111</name>
</gene>
<evidence type="ECO:0000256" key="1">
    <source>
        <dbReference type="SAM" id="MobiDB-lite"/>
    </source>
</evidence>
<dbReference type="AlphaFoldDB" id="A0A8X6M406"/>
<organism evidence="2 3">
    <name type="scientific">Trichonephila clavata</name>
    <name type="common">Joro spider</name>
    <name type="synonym">Nephila clavata</name>
    <dbReference type="NCBI Taxonomy" id="2740835"/>
    <lineage>
        <taxon>Eukaryota</taxon>
        <taxon>Metazoa</taxon>
        <taxon>Ecdysozoa</taxon>
        <taxon>Arthropoda</taxon>
        <taxon>Chelicerata</taxon>
        <taxon>Arachnida</taxon>
        <taxon>Araneae</taxon>
        <taxon>Araneomorphae</taxon>
        <taxon>Entelegynae</taxon>
        <taxon>Araneoidea</taxon>
        <taxon>Nephilidae</taxon>
        <taxon>Trichonephila</taxon>
    </lineage>
</organism>
<reference evidence="2" key="1">
    <citation type="submission" date="2020-07" db="EMBL/GenBank/DDBJ databases">
        <title>Multicomponent nature underlies the extraordinary mechanical properties of spider dragline silk.</title>
        <authorList>
            <person name="Kono N."/>
            <person name="Nakamura H."/>
            <person name="Mori M."/>
            <person name="Yoshida Y."/>
            <person name="Ohtoshi R."/>
            <person name="Malay A.D."/>
            <person name="Moran D.A.P."/>
            <person name="Tomita M."/>
            <person name="Numata K."/>
            <person name="Arakawa K."/>
        </authorList>
    </citation>
    <scope>NUCLEOTIDE SEQUENCE</scope>
</reference>
<dbReference type="EMBL" id="BMAO01029353">
    <property type="protein sequence ID" value="GFR31132.1"/>
    <property type="molecule type" value="Genomic_DNA"/>
</dbReference>
<keyword evidence="3" id="KW-1185">Reference proteome</keyword>
<sequence length="94" mass="10896">MSQGIPLYGCGDQFSRSEGSLFHIPFPPISYSFAHPRKTLSNSQPVCLRNPKVQRDSSSPKQRKKAEKEDSTWENITKNKGDKKKKKREWRCTR</sequence>
<dbReference type="Proteomes" id="UP000887116">
    <property type="component" value="Unassembled WGS sequence"/>
</dbReference>
<evidence type="ECO:0000313" key="2">
    <source>
        <dbReference type="EMBL" id="GFR31132.1"/>
    </source>
</evidence>
<feature type="compositionally biased region" description="Basic residues" evidence="1">
    <location>
        <begin position="81"/>
        <end position="94"/>
    </location>
</feature>
<feature type="region of interest" description="Disordered" evidence="1">
    <location>
        <begin position="41"/>
        <end position="94"/>
    </location>
</feature>
<proteinExistence type="predicted"/>
<name>A0A8X6M406_TRICU</name>
<comment type="caution">
    <text evidence="2">The sequence shown here is derived from an EMBL/GenBank/DDBJ whole genome shotgun (WGS) entry which is preliminary data.</text>
</comment>